<protein>
    <submittedName>
        <fullName evidence="10">Putative Cytochrome P450 12d1 distal, mitochondrial</fullName>
    </submittedName>
</protein>
<evidence type="ECO:0000256" key="9">
    <source>
        <dbReference type="RuleBase" id="RU000461"/>
    </source>
</evidence>
<keyword evidence="3 8" id="KW-0349">Heme</keyword>
<dbReference type="EMBL" id="LRGB01001863">
    <property type="protein sequence ID" value="KZS10280.1"/>
    <property type="molecule type" value="Genomic_DNA"/>
</dbReference>
<dbReference type="GO" id="GO:0016705">
    <property type="term" value="F:oxidoreductase activity, acting on paired donors, with incorporation or reduction of molecular oxygen"/>
    <property type="evidence" value="ECO:0007669"/>
    <property type="project" value="InterPro"/>
</dbReference>
<dbReference type="GO" id="GO:0005506">
    <property type="term" value="F:iron ion binding"/>
    <property type="evidence" value="ECO:0007669"/>
    <property type="project" value="InterPro"/>
</dbReference>
<reference evidence="10 11" key="1">
    <citation type="submission" date="2016-03" db="EMBL/GenBank/DDBJ databases">
        <title>EvidentialGene: Evidence-directed Construction of Genes on Genomes.</title>
        <authorList>
            <person name="Gilbert D.G."/>
            <person name="Choi J.-H."/>
            <person name="Mockaitis K."/>
            <person name="Colbourne J."/>
            <person name="Pfrender M."/>
        </authorList>
    </citation>
    <scope>NUCLEOTIDE SEQUENCE [LARGE SCALE GENOMIC DNA]</scope>
    <source>
        <strain evidence="10 11">Xinb3</strain>
        <tissue evidence="10">Complete organism</tissue>
    </source>
</reference>
<dbReference type="Gene3D" id="1.10.630.10">
    <property type="entry name" value="Cytochrome P450"/>
    <property type="match status" value="1"/>
</dbReference>
<proteinExistence type="inferred from homology"/>
<evidence type="ECO:0000256" key="8">
    <source>
        <dbReference type="PIRSR" id="PIRSR602401-1"/>
    </source>
</evidence>
<evidence type="ECO:0000313" key="11">
    <source>
        <dbReference type="Proteomes" id="UP000076858"/>
    </source>
</evidence>
<dbReference type="InterPro" id="IPR001128">
    <property type="entry name" value="Cyt_P450"/>
</dbReference>
<accession>A0A164T988</accession>
<comment type="caution">
    <text evidence="10">The sequence shown here is derived from an EMBL/GenBank/DDBJ whole genome shotgun (WGS) entry which is preliminary data.</text>
</comment>
<dbReference type="SUPFAM" id="SSF48264">
    <property type="entry name" value="Cytochrome P450"/>
    <property type="match status" value="1"/>
</dbReference>
<evidence type="ECO:0000256" key="6">
    <source>
        <dbReference type="ARBA" id="ARBA00023004"/>
    </source>
</evidence>
<evidence type="ECO:0000256" key="3">
    <source>
        <dbReference type="ARBA" id="ARBA00022617"/>
    </source>
</evidence>
<dbReference type="GO" id="GO:0020037">
    <property type="term" value="F:heme binding"/>
    <property type="evidence" value="ECO:0007669"/>
    <property type="project" value="InterPro"/>
</dbReference>
<dbReference type="OrthoDB" id="3945418at2759"/>
<dbReference type="Pfam" id="PF00067">
    <property type="entry name" value="p450"/>
    <property type="match status" value="1"/>
</dbReference>
<name>A0A164T988_9CRUS</name>
<dbReference type="PRINTS" id="PR00385">
    <property type="entry name" value="P450"/>
</dbReference>
<keyword evidence="4 8" id="KW-0479">Metal-binding</keyword>
<dbReference type="PANTHER" id="PTHR24279">
    <property type="entry name" value="CYTOCHROME P450"/>
    <property type="match status" value="1"/>
</dbReference>
<dbReference type="GO" id="GO:0004497">
    <property type="term" value="F:monooxygenase activity"/>
    <property type="evidence" value="ECO:0007669"/>
    <property type="project" value="UniProtKB-KW"/>
</dbReference>
<comment type="cofactor">
    <cofactor evidence="1 8">
        <name>heme</name>
        <dbReference type="ChEBI" id="CHEBI:30413"/>
    </cofactor>
</comment>
<keyword evidence="6 8" id="KW-0408">Iron</keyword>
<dbReference type="STRING" id="35525.A0A164T988"/>
<organism evidence="10 11">
    <name type="scientific">Daphnia magna</name>
    <dbReference type="NCBI Taxonomy" id="35525"/>
    <lineage>
        <taxon>Eukaryota</taxon>
        <taxon>Metazoa</taxon>
        <taxon>Ecdysozoa</taxon>
        <taxon>Arthropoda</taxon>
        <taxon>Crustacea</taxon>
        <taxon>Branchiopoda</taxon>
        <taxon>Diplostraca</taxon>
        <taxon>Cladocera</taxon>
        <taxon>Anomopoda</taxon>
        <taxon>Daphniidae</taxon>
        <taxon>Daphnia</taxon>
    </lineage>
</organism>
<dbReference type="AlphaFoldDB" id="A0A164T988"/>
<evidence type="ECO:0000256" key="5">
    <source>
        <dbReference type="ARBA" id="ARBA00023002"/>
    </source>
</evidence>
<evidence type="ECO:0000256" key="4">
    <source>
        <dbReference type="ARBA" id="ARBA00022723"/>
    </source>
</evidence>
<keyword evidence="5 9" id="KW-0560">Oxidoreductase</keyword>
<feature type="binding site" description="axial binding residue" evidence="8">
    <location>
        <position position="488"/>
    </location>
    <ligand>
        <name>heme</name>
        <dbReference type="ChEBI" id="CHEBI:30413"/>
    </ligand>
    <ligandPart>
        <name>Fe</name>
        <dbReference type="ChEBI" id="CHEBI:18248"/>
    </ligandPart>
</feature>
<sequence length="542" mass="62206">MFVKRLCRSAFLSIKFWDGLCVGKQVGREFSHTTCTQTCKHQSSPIANTEKDARVFSSIPGPKPLPLVGNIWRYAIGQYSFDQLHTSGLKKYQQFGSIVREEILPGVNLLLLYRPEDIEHMYQVEGRYPSRRSHTALEFYRLQRPHIYNNGGLLPTFVFSICFHRRNGPEWHRLRQALQRPLNMPENIRQYIPGIDTIAHEFAGLISASVKTAKTSPDFLEDLSKVFLEFLGLVTFDTRLGSLEKNLTTDSCPYKLIKAAGDTNNEILRTDNGLQLWRKWKTPSYKRICRSQEYIESIALEFVNAKKAELLTKNFAAGSQKTLLEVYLTSKDLDVKDVVTMVADMLLAGIDTSSYTMSFILYHLAKNPLSQEKIYLEVKQFLPKSNSVITSDILAQLKYLKAAVKESFRLNPISIGVGRILPEDASFSGYHCPKNTILVSQNQVSCRLKYYFKKPLQFIPERWIKGDPAYEKVHPYLVLPFGHGPRACIARRLAEQNLYILLARLVRQFRIEWHGAELDVRSKLINRPAVPLKFNFIERTDS</sequence>
<dbReference type="InterPro" id="IPR050479">
    <property type="entry name" value="CYP11_CYP27_families"/>
</dbReference>
<dbReference type="InterPro" id="IPR002401">
    <property type="entry name" value="Cyt_P450_E_grp-I"/>
</dbReference>
<dbReference type="PROSITE" id="PS00086">
    <property type="entry name" value="CYTOCHROME_P450"/>
    <property type="match status" value="1"/>
</dbReference>
<dbReference type="PRINTS" id="PR00463">
    <property type="entry name" value="EP450I"/>
</dbReference>
<evidence type="ECO:0000313" key="10">
    <source>
        <dbReference type="EMBL" id="KZS10280.1"/>
    </source>
</evidence>
<gene>
    <name evidence="10" type="ORF">APZ42_025282</name>
</gene>
<dbReference type="PANTHER" id="PTHR24279:SF120">
    <property type="entry name" value="CYTOCHROME P450"/>
    <property type="match status" value="1"/>
</dbReference>
<dbReference type="FunFam" id="1.10.630.10:FF:000006">
    <property type="entry name" value="Cytochrome P450 302a1, mitochondrial"/>
    <property type="match status" value="1"/>
</dbReference>
<dbReference type="Proteomes" id="UP000076858">
    <property type="component" value="Unassembled WGS sequence"/>
</dbReference>
<keyword evidence="7 9" id="KW-0503">Monooxygenase</keyword>
<evidence type="ECO:0000256" key="2">
    <source>
        <dbReference type="ARBA" id="ARBA00010617"/>
    </source>
</evidence>
<comment type="similarity">
    <text evidence="2 9">Belongs to the cytochrome P450 family.</text>
</comment>
<dbReference type="InterPro" id="IPR036396">
    <property type="entry name" value="Cyt_P450_sf"/>
</dbReference>
<dbReference type="CDD" id="cd11054">
    <property type="entry name" value="CYP24A1-like"/>
    <property type="match status" value="1"/>
</dbReference>
<dbReference type="InterPro" id="IPR017972">
    <property type="entry name" value="Cyt_P450_CS"/>
</dbReference>
<evidence type="ECO:0000256" key="1">
    <source>
        <dbReference type="ARBA" id="ARBA00001971"/>
    </source>
</evidence>
<keyword evidence="11" id="KW-1185">Reference proteome</keyword>
<evidence type="ECO:0000256" key="7">
    <source>
        <dbReference type="ARBA" id="ARBA00023033"/>
    </source>
</evidence>